<dbReference type="AlphaFoldDB" id="A0A5J4NLI4"/>
<name>A0A5J4NLI4_9TREM</name>
<proteinExistence type="inferred from homology"/>
<dbReference type="InterPro" id="IPR001372">
    <property type="entry name" value="Dynein_light_chain_typ-1/2"/>
</dbReference>
<keyword evidence="1" id="KW-0493">Microtubule</keyword>
<dbReference type="SMART" id="SM01375">
    <property type="entry name" value="Dynein_light"/>
    <property type="match status" value="1"/>
</dbReference>
<evidence type="ECO:0000256" key="1">
    <source>
        <dbReference type="RuleBase" id="RU365010"/>
    </source>
</evidence>
<dbReference type="Gene3D" id="3.30.740.10">
    <property type="entry name" value="Protein Inhibitor Of Neuronal Nitric Oxide Synthase"/>
    <property type="match status" value="1"/>
</dbReference>
<dbReference type="Proteomes" id="UP000324629">
    <property type="component" value="Unassembled WGS sequence"/>
</dbReference>
<dbReference type="InterPro" id="IPR037177">
    <property type="entry name" value="DLC_sf"/>
</dbReference>
<dbReference type="PANTHER" id="PTHR11886">
    <property type="entry name" value="DYNEIN LIGHT CHAIN"/>
    <property type="match status" value="1"/>
</dbReference>
<dbReference type="GO" id="GO:0005868">
    <property type="term" value="C:cytoplasmic dynein complex"/>
    <property type="evidence" value="ECO:0007669"/>
    <property type="project" value="TreeGrafter"/>
</dbReference>
<dbReference type="SUPFAM" id="SSF54648">
    <property type="entry name" value="DLC"/>
    <property type="match status" value="1"/>
</dbReference>
<comment type="similarity">
    <text evidence="1">Belongs to the dynein light chain family.</text>
</comment>
<comment type="caution">
    <text evidence="2">The sequence shown here is derived from an EMBL/GenBank/DDBJ whole genome shotgun (WGS) entry which is preliminary data.</text>
</comment>
<keyword evidence="1" id="KW-0963">Cytoplasm</keyword>
<dbReference type="PANTHER" id="PTHR11886:SF35">
    <property type="entry name" value="DYNEIN LIGHT CHAIN"/>
    <property type="match status" value="1"/>
</dbReference>
<reference evidence="2 3" key="1">
    <citation type="journal article" date="2019" name="Gigascience">
        <title>Whole-genome sequence of the oriental lung fluke Paragonimus westermani.</title>
        <authorList>
            <person name="Oey H."/>
            <person name="Zakrzewski M."/>
            <person name="Narain K."/>
            <person name="Devi K.R."/>
            <person name="Agatsuma T."/>
            <person name="Nawaratna S."/>
            <person name="Gobert G.N."/>
            <person name="Jones M.K."/>
            <person name="Ragan M.A."/>
            <person name="McManus D.P."/>
            <person name="Krause L."/>
        </authorList>
    </citation>
    <scope>NUCLEOTIDE SEQUENCE [LARGE SCALE GENOMIC DNA]</scope>
    <source>
        <strain evidence="2 3">IND2009</strain>
    </source>
</reference>
<evidence type="ECO:0000313" key="3">
    <source>
        <dbReference type="Proteomes" id="UP000324629"/>
    </source>
</evidence>
<dbReference type="GO" id="GO:0005874">
    <property type="term" value="C:microtubule"/>
    <property type="evidence" value="ECO:0007669"/>
    <property type="project" value="UniProtKB-KW"/>
</dbReference>
<dbReference type="GO" id="GO:0045505">
    <property type="term" value="F:dynein intermediate chain binding"/>
    <property type="evidence" value="ECO:0007669"/>
    <property type="project" value="TreeGrafter"/>
</dbReference>
<keyword evidence="1" id="KW-0505">Motor protein</keyword>
<dbReference type="EMBL" id="QNGE01002141">
    <property type="protein sequence ID" value="KAA3676120.1"/>
    <property type="molecule type" value="Genomic_DNA"/>
</dbReference>
<sequence length="89" mass="9978">MVAVDIRHTELDDEMKAAAVEAATHASENFTTEKEMAAYIKSQFDKKFKPVWHCVAGRDFGRQCSTKDFQCQSDHSQITVGDPVKQASK</sequence>
<protein>
    <recommendedName>
        <fullName evidence="1">Dynein light chain</fullName>
    </recommendedName>
</protein>
<accession>A0A5J4NLI4</accession>
<keyword evidence="1" id="KW-0243">Dynein</keyword>
<dbReference type="GO" id="GO:0007017">
    <property type="term" value="P:microtubule-based process"/>
    <property type="evidence" value="ECO:0007669"/>
    <property type="project" value="InterPro"/>
</dbReference>
<organism evidence="2 3">
    <name type="scientific">Paragonimus westermani</name>
    <dbReference type="NCBI Taxonomy" id="34504"/>
    <lineage>
        <taxon>Eukaryota</taxon>
        <taxon>Metazoa</taxon>
        <taxon>Spiralia</taxon>
        <taxon>Lophotrochozoa</taxon>
        <taxon>Platyhelminthes</taxon>
        <taxon>Trematoda</taxon>
        <taxon>Digenea</taxon>
        <taxon>Plagiorchiida</taxon>
        <taxon>Troglotremata</taxon>
        <taxon>Troglotrematidae</taxon>
        <taxon>Paragonimus</taxon>
    </lineage>
</organism>
<comment type="subcellular location">
    <subcellularLocation>
        <location evidence="1">Cytoplasm</location>
        <location evidence="1">Cytoskeleton</location>
    </subcellularLocation>
</comment>
<keyword evidence="3" id="KW-1185">Reference proteome</keyword>
<evidence type="ECO:0000313" key="2">
    <source>
        <dbReference type="EMBL" id="KAA3676120.1"/>
    </source>
</evidence>
<keyword evidence="1" id="KW-0206">Cytoskeleton</keyword>
<gene>
    <name evidence="2" type="ORF">DEA37_0009083</name>
</gene>
<dbReference type="Pfam" id="PF01221">
    <property type="entry name" value="Dynein_light"/>
    <property type="match status" value="1"/>
</dbReference>